<evidence type="ECO:0000313" key="2">
    <source>
        <dbReference type="EMBL" id="CAG6614368.1"/>
    </source>
</evidence>
<dbReference type="EMBL" id="HBUF01030087">
    <property type="protein sequence ID" value="CAG6614368.1"/>
    <property type="molecule type" value="Transcribed_RNA"/>
</dbReference>
<protein>
    <submittedName>
        <fullName evidence="2">Uncharacterized protein</fullName>
    </submittedName>
</protein>
<organism evidence="2">
    <name type="scientific">Cacopsylla melanoneura</name>
    <dbReference type="NCBI Taxonomy" id="428564"/>
    <lineage>
        <taxon>Eukaryota</taxon>
        <taxon>Metazoa</taxon>
        <taxon>Ecdysozoa</taxon>
        <taxon>Arthropoda</taxon>
        <taxon>Hexapoda</taxon>
        <taxon>Insecta</taxon>
        <taxon>Pterygota</taxon>
        <taxon>Neoptera</taxon>
        <taxon>Paraneoptera</taxon>
        <taxon>Hemiptera</taxon>
        <taxon>Sternorrhyncha</taxon>
        <taxon>Psylloidea</taxon>
        <taxon>Psyllidae</taxon>
        <taxon>Psyllinae</taxon>
        <taxon>Cacopsylla</taxon>
    </lineage>
</organism>
<sequence length="108" mass="12656">MLCSRSHPLQPPHHPSPPRSRLESFHLLLSLQSSHNLQQFQSENFDLHNSLFSRREEALRASLSHHSKHCAVFVRRCEGTHILVRCTHYKSDRHSEENSVSFYTTVER</sequence>
<dbReference type="AlphaFoldDB" id="A0A8D8LT18"/>
<feature type="region of interest" description="Disordered" evidence="1">
    <location>
        <begin position="1"/>
        <end position="21"/>
    </location>
</feature>
<name>A0A8D8LT18_9HEMI</name>
<feature type="compositionally biased region" description="Pro residues" evidence="1">
    <location>
        <begin position="9"/>
        <end position="18"/>
    </location>
</feature>
<evidence type="ECO:0000256" key="1">
    <source>
        <dbReference type="SAM" id="MobiDB-lite"/>
    </source>
</evidence>
<dbReference type="EMBL" id="HBUF01265350">
    <property type="protein sequence ID" value="CAG6683974.1"/>
    <property type="molecule type" value="Transcribed_RNA"/>
</dbReference>
<dbReference type="EMBL" id="HBUF01265349">
    <property type="protein sequence ID" value="CAG6683971.1"/>
    <property type="molecule type" value="Transcribed_RNA"/>
</dbReference>
<reference evidence="2" key="1">
    <citation type="submission" date="2021-05" db="EMBL/GenBank/DDBJ databases">
        <authorList>
            <person name="Alioto T."/>
            <person name="Alioto T."/>
            <person name="Gomez Garrido J."/>
        </authorList>
    </citation>
    <scope>NUCLEOTIDE SEQUENCE</scope>
</reference>
<accession>A0A8D8LT18</accession>
<proteinExistence type="predicted"/>